<dbReference type="RefSeq" id="WP_008260453.1">
    <property type="nucleotide sequence ID" value="NZ_CP048751.1"/>
</dbReference>
<protein>
    <submittedName>
        <fullName evidence="2">RebB like protein</fullName>
    </submittedName>
</protein>
<dbReference type="Pfam" id="PF11747">
    <property type="entry name" value="RebB"/>
    <property type="match status" value="1"/>
</dbReference>
<name>A0A6G7ELD8_9CAUL</name>
<reference evidence="3 4" key="1">
    <citation type="submission" date="2018-11" db="EMBL/GenBank/DDBJ databases">
        <authorList>
            <person name="Peiro R."/>
            <person name="Begona"/>
            <person name="Cbmso G."/>
            <person name="Lopez M."/>
            <person name="Gonzalez S."/>
            <person name="Sacristan E."/>
            <person name="Castillo E."/>
        </authorList>
    </citation>
    <scope>NUCLEOTIDE SEQUENCE [LARGE SCALE GENOMIC DNA]</scope>
    <source>
        <strain evidence="3">Brev_genome</strain>
    </source>
</reference>
<evidence type="ECO:0000313" key="3">
    <source>
        <dbReference type="EMBL" id="VDC50306.1"/>
    </source>
</evidence>
<reference evidence="2 5" key="2">
    <citation type="submission" date="2020-01" db="EMBL/GenBank/DDBJ databases">
        <authorList>
            <person name="Wang S."/>
        </authorList>
    </citation>
    <scope>NUCLEOTIDE SEQUENCE [LARGE SCALE GENOMIC DNA]</scope>
    <source>
        <strain evidence="2 5">D151-2-6</strain>
    </source>
</reference>
<reference evidence="1 6" key="3">
    <citation type="submission" date="2020-08" db="EMBL/GenBank/DDBJ databases">
        <title>Genomic Encyclopedia of Type Strains, Phase IV (KMG-IV): sequencing the most valuable type-strain genomes for metagenomic binning, comparative biology and taxonomic classification.</title>
        <authorList>
            <person name="Goeker M."/>
        </authorList>
    </citation>
    <scope>NUCLEOTIDE SEQUENCE [LARGE SCALE GENOMIC DNA]</scope>
    <source>
        <strain evidence="1 6">DSM 14878</strain>
    </source>
</reference>
<dbReference type="InterPro" id="IPR021070">
    <property type="entry name" value="Killing_trait_RebB"/>
</dbReference>
<dbReference type="Proteomes" id="UP000289220">
    <property type="component" value="Unassembled WGS sequence"/>
</dbReference>
<evidence type="ECO:0000313" key="4">
    <source>
        <dbReference type="Proteomes" id="UP000289220"/>
    </source>
</evidence>
<sequence length="74" mass="7448">MSDTVNAQITDAVTQTNVKVLGEGPAEAMAVSVQAVAHATSLSVENASQTQGGMQQINNAAVGALIAKILEIAV</sequence>
<evidence type="ECO:0000313" key="1">
    <source>
        <dbReference type="EMBL" id="MBB3870981.1"/>
    </source>
</evidence>
<dbReference type="EMBL" id="JACIDA010000001">
    <property type="protein sequence ID" value="MBB3870981.1"/>
    <property type="molecule type" value="Genomic_DNA"/>
</dbReference>
<dbReference type="KEGG" id="bmed:GYM46_15200"/>
<keyword evidence="4" id="KW-1185">Reference proteome</keyword>
<accession>A0A6G7ELD8</accession>
<dbReference type="EMBL" id="UXHF01000034">
    <property type="protein sequence ID" value="VDC50306.1"/>
    <property type="molecule type" value="Genomic_DNA"/>
</dbReference>
<dbReference type="AlphaFoldDB" id="A0A6G7ELD8"/>
<organism evidence="1 6">
    <name type="scientific">Brevundimonas mediterranea</name>
    <dbReference type="NCBI Taxonomy" id="74329"/>
    <lineage>
        <taxon>Bacteria</taxon>
        <taxon>Pseudomonadati</taxon>
        <taxon>Pseudomonadota</taxon>
        <taxon>Alphaproteobacteria</taxon>
        <taxon>Caulobacterales</taxon>
        <taxon>Caulobacteraceae</taxon>
        <taxon>Brevundimonas</taxon>
    </lineage>
</organism>
<evidence type="ECO:0000313" key="2">
    <source>
        <dbReference type="EMBL" id="QIH74177.1"/>
    </source>
</evidence>
<evidence type="ECO:0000313" key="6">
    <source>
        <dbReference type="Proteomes" id="UP000532936"/>
    </source>
</evidence>
<proteinExistence type="predicted"/>
<evidence type="ECO:0000313" key="5">
    <source>
        <dbReference type="Proteomes" id="UP000501325"/>
    </source>
</evidence>
<dbReference type="EMBL" id="CP048751">
    <property type="protein sequence ID" value="QIH74177.1"/>
    <property type="molecule type" value="Genomic_DNA"/>
</dbReference>
<dbReference type="Proteomes" id="UP000532936">
    <property type="component" value="Unassembled WGS sequence"/>
</dbReference>
<gene>
    <name evidence="3" type="ORF">BREV_BREV_01879</name>
    <name evidence="1" type="ORF">GGR11_000495</name>
    <name evidence="2" type="ORF">GYM46_15200</name>
</gene>
<dbReference type="Proteomes" id="UP000501325">
    <property type="component" value="Chromosome"/>
</dbReference>